<comment type="subcellular location">
    <subcellularLocation>
        <location evidence="1">Membrane</location>
        <topology evidence="1">Single-pass membrane protein</topology>
    </subcellularLocation>
</comment>
<comment type="similarity">
    <text evidence="2">Belongs to the BA14k family.</text>
</comment>
<evidence type="ECO:0000256" key="2">
    <source>
        <dbReference type="ARBA" id="ARBA00010270"/>
    </source>
</evidence>
<evidence type="ECO:0000313" key="10">
    <source>
        <dbReference type="Proteomes" id="UP000053675"/>
    </source>
</evidence>
<proteinExistence type="inferred from homology"/>
<feature type="compositionally biased region" description="Low complexity" evidence="7">
    <location>
        <begin position="76"/>
        <end position="87"/>
    </location>
</feature>
<dbReference type="RefSeq" id="WP_152552929.1">
    <property type="nucleotide sequence ID" value="NZ_JMQM01000001.1"/>
</dbReference>
<dbReference type="EMBL" id="JMQM01000001">
    <property type="protein sequence ID" value="KFB09266.1"/>
    <property type="molecule type" value="Genomic_DNA"/>
</dbReference>
<evidence type="ECO:0000256" key="8">
    <source>
        <dbReference type="SAM" id="SignalP"/>
    </source>
</evidence>
<sequence length="225" mass="24451">MKILMAIMGGFIASSTVFASGAALAIYMLATETVDPTKDMGPQSGVPWTVEPKVVKKNKSEGEREVASADEDQGRVSATLVASASASEGPEDIDAMQTASVSQDAREEQTGPNPQLVAKHVAWCDRKYRSYRRSTNSYTPYSGGQRECVSPFTDEIKAQSLNNRVVAAADTGANSVAQLSQAQPVQRSRSQAVDHIKSCFERYRSYRVADNTYQPYGGGPRRQCR</sequence>
<gene>
    <name evidence="9" type="ORF">EL18_00281</name>
</gene>
<dbReference type="PATRIC" id="fig|472175.3.peg.288"/>
<feature type="region of interest" description="Disordered" evidence="7">
    <location>
        <begin position="37"/>
        <end position="113"/>
    </location>
</feature>
<keyword evidence="4" id="KW-0472">Membrane</keyword>
<evidence type="ECO:0000313" key="9">
    <source>
        <dbReference type="EMBL" id="KFB09266.1"/>
    </source>
</evidence>
<feature type="compositionally biased region" description="Basic and acidic residues" evidence="7">
    <location>
        <begin position="58"/>
        <end position="67"/>
    </location>
</feature>
<dbReference type="STRING" id="472175.EL18_00281"/>
<keyword evidence="10" id="KW-1185">Reference proteome</keyword>
<dbReference type="GO" id="GO:0030246">
    <property type="term" value="F:carbohydrate binding"/>
    <property type="evidence" value="ECO:0007669"/>
    <property type="project" value="UniProtKB-KW"/>
</dbReference>
<comment type="function">
    <text evidence="6">Has immunoglobulin-binding and hemagglutination properties, and can bind to mannose. Essential for virulence. May be involved in LPS biosynthesis or polysaccharide transport.</text>
</comment>
<dbReference type="Pfam" id="PF07886">
    <property type="entry name" value="BA14K"/>
    <property type="match status" value="2"/>
</dbReference>
<keyword evidence="4" id="KW-1003">Cell membrane</keyword>
<evidence type="ECO:0000256" key="6">
    <source>
        <dbReference type="ARBA" id="ARBA00025321"/>
    </source>
</evidence>
<evidence type="ECO:0000256" key="4">
    <source>
        <dbReference type="ARBA" id="ARBA00022475"/>
    </source>
</evidence>
<name>A0A084U8I0_9HYPH</name>
<organism evidence="9 10">
    <name type="scientific">Nitratireductor basaltis</name>
    <dbReference type="NCBI Taxonomy" id="472175"/>
    <lineage>
        <taxon>Bacteria</taxon>
        <taxon>Pseudomonadati</taxon>
        <taxon>Pseudomonadota</taxon>
        <taxon>Alphaproteobacteria</taxon>
        <taxon>Hyphomicrobiales</taxon>
        <taxon>Phyllobacteriaceae</taxon>
        <taxon>Nitratireductor</taxon>
    </lineage>
</organism>
<dbReference type="eggNOG" id="ENOG503432I">
    <property type="taxonomic scope" value="Bacteria"/>
</dbReference>
<keyword evidence="5" id="KW-0430">Lectin</keyword>
<dbReference type="Proteomes" id="UP000053675">
    <property type="component" value="Unassembled WGS sequence"/>
</dbReference>
<dbReference type="GO" id="GO:0016020">
    <property type="term" value="C:membrane"/>
    <property type="evidence" value="ECO:0007669"/>
    <property type="project" value="UniProtKB-SubCell"/>
</dbReference>
<dbReference type="InterPro" id="IPR012413">
    <property type="entry name" value="BA14K"/>
</dbReference>
<comment type="caution">
    <text evidence="9">The sequence shown here is derived from an EMBL/GenBank/DDBJ whole genome shotgun (WGS) entry which is preliminary data.</text>
</comment>
<reference evidence="9 10" key="1">
    <citation type="submission" date="2014-05" db="EMBL/GenBank/DDBJ databases">
        <title>Draft Genome Sequence of Nitratireductor basaltis Strain UMTGB225, A Marine Bacterium Isolated from Green Barrel Tunicate.</title>
        <authorList>
            <person name="Gan H.Y."/>
        </authorList>
    </citation>
    <scope>NUCLEOTIDE SEQUENCE [LARGE SCALE GENOMIC DNA]</scope>
    <source>
        <strain evidence="9 10">UMTGB225</strain>
    </source>
</reference>
<keyword evidence="8" id="KW-0732">Signal</keyword>
<feature type="chain" id="PRO_5001783046" description="Lectin-like protein BA14k" evidence="8">
    <location>
        <begin position="20"/>
        <end position="225"/>
    </location>
</feature>
<evidence type="ECO:0000256" key="5">
    <source>
        <dbReference type="ARBA" id="ARBA00022734"/>
    </source>
</evidence>
<dbReference type="AlphaFoldDB" id="A0A084U8I0"/>
<protein>
    <recommendedName>
        <fullName evidence="3">Lectin-like protein BA14k</fullName>
    </recommendedName>
</protein>
<dbReference type="OrthoDB" id="8117189at2"/>
<feature type="signal peptide" evidence="8">
    <location>
        <begin position="1"/>
        <end position="19"/>
    </location>
</feature>
<evidence type="ECO:0000256" key="1">
    <source>
        <dbReference type="ARBA" id="ARBA00004167"/>
    </source>
</evidence>
<evidence type="ECO:0000256" key="3">
    <source>
        <dbReference type="ARBA" id="ARBA00020552"/>
    </source>
</evidence>
<accession>A0A084U8I0</accession>
<evidence type="ECO:0000256" key="7">
    <source>
        <dbReference type="SAM" id="MobiDB-lite"/>
    </source>
</evidence>